<gene>
    <name evidence="2" type="ORF">OL233_06510</name>
</gene>
<dbReference type="Pfam" id="PF00583">
    <property type="entry name" value="Acetyltransf_1"/>
    <property type="match status" value="1"/>
</dbReference>
<organism evidence="2 3">
    <name type="scientific">Vagococcus proximus</name>
    <dbReference type="NCBI Taxonomy" id="2991417"/>
    <lineage>
        <taxon>Bacteria</taxon>
        <taxon>Bacillati</taxon>
        <taxon>Bacillota</taxon>
        <taxon>Bacilli</taxon>
        <taxon>Lactobacillales</taxon>
        <taxon>Enterococcaceae</taxon>
        <taxon>Vagococcus</taxon>
    </lineage>
</organism>
<dbReference type="RefSeq" id="WP_275471528.1">
    <property type="nucleotide sequence ID" value="NZ_JAPDSH010000004.1"/>
</dbReference>
<comment type="caution">
    <text evidence="2">The sequence shown here is derived from an EMBL/GenBank/DDBJ whole genome shotgun (WGS) entry which is preliminary data.</text>
</comment>
<dbReference type="Gene3D" id="3.40.630.30">
    <property type="match status" value="1"/>
</dbReference>
<proteinExistence type="predicted"/>
<feature type="domain" description="N-acetyltransferase" evidence="1">
    <location>
        <begin position="1"/>
        <end position="147"/>
    </location>
</feature>
<protein>
    <submittedName>
        <fullName evidence="2">GNAT family N-acetyltransferase</fullName>
    </submittedName>
</protein>
<dbReference type="InterPro" id="IPR016181">
    <property type="entry name" value="Acyl_CoA_acyltransferase"/>
</dbReference>
<dbReference type="EMBL" id="JAPDSH010000004">
    <property type="protein sequence ID" value="MDF0479941.1"/>
    <property type="molecule type" value="Genomic_DNA"/>
</dbReference>
<dbReference type="CDD" id="cd04301">
    <property type="entry name" value="NAT_SF"/>
    <property type="match status" value="1"/>
</dbReference>
<keyword evidence="3" id="KW-1185">Reference proteome</keyword>
<dbReference type="Proteomes" id="UP001147148">
    <property type="component" value="Unassembled WGS sequence"/>
</dbReference>
<dbReference type="PROSITE" id="PS51186">
    <property type="entry name" value="GNAT"/>
    <property type="match status" value="1"/>
</dbReference>
<dbReference type="SUPFAM" id="SSF55729">
    <property type="entry name" value="Acyl-CoA N-acyltransferases (Nat)"/>
    <property type="match status" value="1"/>
</dbReference>
<accession>A0ABT5X1R3</accession>
<dbReference type="InterPro" id="IPR000182">
    <property type="entry name" value="GNAT_dom"/>
</dbReference>
<sequence length="147" mass="17132">MTIKIIQLSEYPMLQNEAAKWFASKWEIDELIYLESIQSEGLIPSWFVALEDEKIIAGAGVIENDFHNRPDLTPNICALYVEEDYRGQRLSEKILSEIEKYLSSKGISKVYLITDHEGLYERYGWEFVTLVQEVDTNEDIRLYGKEC</sequence>
<reference evidence="2" key="1">
    <citation type="submission" date="2022-10" db="EMBL/GenBank/DDBJ databases">
        <title>Vagococcus sp. isolated from poultry meat.</title>
        <authorList>
            <person name="Johansson P."/>
            <person name="Bjorkroth J."/>
        </authorList>
    </citation>
    <scope>NUCLEOTIDE SEQUENCE</scope>
    <source>
        <strain evidence="2">PNs007</strain>
    </source>
</reference>
<evidence type="ECO:0000313" key="2">
    <source>
        <dbReference type="EMBL" id="MDF0479941.1"/>
    </source>
</evidence>
<name>A0ABT5X1R3_9ENTE</name>
<evidence type="ECO:0000259" key="1">
    <source>
        <dbReference type="PROSITE" id="PS51186"/>
    </source>
</evidence>
<evidence type="ECO:0000313" key="3">
    <source>
        <dbReference type="Proteomes" id="UP001147148"/>
    </source>
</evidence>